<comment type="caution">
    <text evidence="1">The sequence shown here is derived from an EMBL/GenBank/DDBJ whole genome shotgun (WGS) entry which is preliminary data.</text>
</comment>
<evidence type="ECO:0000313" key="2">
    <source>
        <dbReference type="Proteomes" id="UP000266673"/>
    </source>
</evidence>
<protein>
    <submittedName>
        <fullName evidence="1">Uncharacterized protein</fullName>
    </submittedName>
</protein>
<accession>A0A397UGV5</accession>
<dbReference type="EMBL" id="QKWP01001459">
    <property type="protein sequence ID" value="RIB08801.1"/>
    <property type="molecule type" value="Genomic_DNA"/>
</dbReference>
<dbReference type="Proteomes" id="UP000266673">
    <property type="component" value="Unassembled WGS sequence"/>
</dbReference>
<keyword evidence="2" id="KW-1185">Reference proteome</keyword>
<evidence type="ECO:0000313" key="1">
    <source>
        <dbReference type="EMBL" id="RIB08801.1"/>
    </source>
</evidence>
<dbReference type="AlphaFoldDB" id="A0A397UGV5"/>
<name>A0A397UGV5_9GLOM</name>
<reference evidence="1 2" key="1">
    <citation type="submission" date="2018-06" db="EMBL/GenBank/DDBJ databases">
        <title>Comparative genomics reveals the genomic features of Rhizophagus irregularis, R. cerebriforme, R. diaphanum and Gigaspora rosea, and their symbiotic lifestyle signature.</title>
        <authorList>
            <person name="Morin E."/>
            <person name="San Clemente H."/>
            <person name="Chen E.C.H."/>
            <person name="De La Providencia I."/>
            <person name="Hainaut M."/>
            <person name="Kuo A."/>
            <person name="Kohler A."/>
            <person name="Murat C."/>
            <person name="Tang N."/>
            <person name="Roy S."/>
            <person name="Loubradou J."/>
            <person name="Henrissat B."/>
            <person name="Grigoriev I.V."/>
            <person name="Corradi N."/>
            <person name="Roux C."/>
            <person name="Martin F.M."/>
        </authorList>
    </citation>
    <scope>NUCLEOTIDE SEQUENCE [LARGE SCALE GENOMIC DNA]</scope>
    <source>
        <strain evidence="1 2">DAOM 194757</strain>
    </source>
</reference>
<sequence length="95" mass="10545">MGPFPPHRQRSELPPYSGLAKWVSVSPVPWICLYNETQLRPKAPIQDGNQGLQVMYPTDRQETVTGTQPGNSSSVALNEKLSRAVSVPLRYLPTL</sequence>
<gene>
    <name evidence="1" type="ORF">C2G38_2210680</name>
</gene>
<proteinExistence type="predicted"/>
<organism evidence="1 2">
    <name type="scientific">Gigaspora rosea</name>
    <dbReference type="NCBI Taxonomy" id="44941"/>
    <lineage>
        <taxon>Eukaryota</taxon>
        <taxon>Fungi</taxon>
        <taxon>Fungi incertae sedis</taxon>
        <taxon>Mucoromycota</taxon>
        <taxon>Glomeromycotina</taxon>
        <taxon>Glomeromycetes</taxon>
        <taxon>Diversisporales</taxon>
        <taxon>Gigasporaceae</taxon>
        <taxon>Gigaspora</taxon>
    </lineage>
</organism>